<dbReference type="InterPro" id="IPR010809">
    <property type="entry name" value="FliD_C"/>
</dbReference>
<keyword evidence="9" id="KW-1185">Reference proteome</keyword>
<comment type="subunit">
    <text evidence="2 5">Homopentamer.</text>
</comment>
<dbReference type="STRING" id="1070870.SAMN05444351_0730"/>
<evidence type="ECO:0000256" key="2">
    <source>
        <dbReference type="ARBA" id="ARBA00011255"/>
    </source>
</evidence>
<evidence type="ECO:0000256" key="3">
    <source>
        <dbReference type="ARBA" id="ARBA00023054"/>
    </source>
</evidence>
<keyword evidence="8" id="KW-0966">Cell projection</keyword>
<dbReference type="AlphaFoldDB" id="A0A1M5EC43"/>
<dbReference type="GO" id="GO:0009421">
    <property type="term" value="C:bacterial-type flagellum filament cap"/>
    <property type="evidence" value="ECO:0007669"/>
    <property type="project" value="InterPro"/>
</dbReference>
<comment type="function">
    <text evidence="5">Required for morphogenesis and for the elongation of the flagellar filament by facilitating polymerization of the flagellin monomers at the tip of growing filament. Forms a capping structure, which prevents flagellin subunits (transported through the central channel of the flagellum) from leaking out without polymerization at the distal end.</text>
</comment>
<protein>
    <recommendedName>
        <fullName evidence="5">Flagellar hook-associated protein 2</fullName>
        <shortName evidence="5">HAP2</shortName>
    </recommendedName>
    <alternativeName>
        <fullName evidence="5">Flagellar cap protein</fullName>
    </alternativeName>
</protein>
<dbReference type="RefSeq" id="WP_073418656.1">
    <property type="nucleotide sequence ID" value="NZ_FQVX01000001.1"/>
</dbReference>
<dbReference type="InterPro" id="IPR010810">
    <property type="entry name" value="Flagellin_hook_IN_motif"/>
</dbReference>
<dbReference type="Pfam" id="PF07195">
    <property type="entry name" value="FliD_C"/>
    <property type="match status" value="1"/>
</dbReference>
<feature type="domain" description="Flagellar hook-associated protein 2 N-terminal" evidence="6">
    <location>
        <begin position="10"/>
        <end position="105"/>
    </location>
</feature>
<feature type="domain" description="Flagellar hook-associated protein 2 C-terminal" evidence="7">
    <location>
        <begin position="197"/>
        <end position="424"/>
    </location>
</feature>
<dbReference type="InterPro" id="IPR003481">
    <property type="entry name" value="FliD_N"/>
</dbReference>
<keyword evidence="8" id="KW-0969">Cilium</keyword>
<dbReference type="GO" id="GO:0005576">
    <property type="term" value="C:extracellular region"/>
    <property type="evidence" value="ECO:0007669"/>
    <property type="project" value="UniProtKB-SubCell"/>
</dbReference>
<proteinExistence type="inferred from homology"/>
<organism evidence="8 9">
    <name type="scientific">Geodermatophilus nigrescens</name>
    <dbReference type="NCBI Taxonomy" id="1070870"/>
    <lineage>
        <taxon>Bacteria</taxon>
        <taxon>Bacillati</taxon>
        <taxon>Actinomycetota</taxon>
        <taxon>Actinomycetes</taxon>
        <taxon>Geodermatophilales</taxon>
        <taxon>Geodermatophilaceae</taxon>
        <taxon>Geodermatophilus</taxon>
    </lineage>
</organism>
<comment type="subcellular location">
    <subcellularLocation>
        <location evidence="5">Secreted</location>
    </subcellularLocation>
    <subcellularLocation>
        <location evidence="5">Bacterial flagellum</location>
    </subcellularLocation>
</comment>
<dbReference type="InterPro" id="IPR040026">
    <property type="entry name" value="FliD"/>
</dbReference>
<evidence type="ECO:0000313" key="9">
    <source>
        <dbReference type="Proteomes" id="UP000184471"/>
    </source>
</evidence>
<dbReference type="GO" id="GO:0071973">
    <property type="term" value="P:bacterial-type flagellum-dependent cell motility"/>
    <property type="evidence" value="ECO:0007669"/>
    <property type="project" value="TreeGrafter"/>
</dbReference>
<dbReference type="SMR" id="A0A1M5EC43"/>
<evidence type="ECO:0000259" key="7">
    <source>
        <dbReference type="Pfam" id="PF07195"/>
    </source>
</evidence>
<evidence type="ECO:0000259" key="6">
    <source>
        <dbReference type="Pfam" id="PF02465"/>
    </source>
</evidence>
<name>A0A1M5EC43_9ACTN</name>
<keyword evidence="5" id="KW-0964">Secreted</keyword>
<dbReference type="OrthoDB" id="5241527at2"/>
<sequence length="442" mass="44489">MVSLNTGLVSGLDVGGLVDSLIAVEANTQTLLKRKLTATQDDAKAYRAVNTKFDALRTAAEALGKAATFSAATATSSSTSVVATASAGATAGSTTFTVDRLAARHTVATTGAWNPTTDVTLTVEDADQDTAAVSVTIPAGTTLADAVKKINATAGTGVTASIVNSEAGQRLQLTSTASGQDGRFTVSGLSTGVVNEGADAKVTIGGTGSLDFSATSATNTFADLVPGVTLTVSKVSTEAVTVDVASDPKAVTAAVQKLVTAANDVLSSIKTHTSTATGSTAALKGDSTLRGLATKVLESVGRAIGAGTSASEVGIELDRYGALTFDAVAFEKSLAADPARTQAIVHGTGTGATAVPGVAQRLLAVVKEAGDSVTGSLVVKAKSSDEAAAQLQDRIDDWDLRLELRRTTLQKQFTAMETALSSLQNQAGWLSSQLKSLSGSSS</sequence>
<keyword evidence="4 5" id="KW-0975">Bacterial flagellum</keyword>
<keyword evidence="3" id="KW-0175">Coiled coil</keyword>
<dbReference type="Pfam" id="PF02465">
    <property type="entry name" value="FliD_N"/>
    <property type="match status" value="1"/>
</dbReference>
<gene>
    <name evidence="8" type="ORF">SAMN05444351_0730</name>
</gene>
<dbReference type="GO" id="GO:0007155">
    <property type="term" value="P:cell adhesion"/>
    <property type="evidence" value="ECO:0007669"/>
    <property type="project" value="InterPro"/>
</dbReference>
<dbReference type="EMBL" id="FQVX01000001">
    <property type="protein sequence ID" value="SHF76662.1"/>
    <property type="molecule type" value="Genomic_DNA"/>
</dbReference>
<evidence type="ECO:0000256" key="5">
    <source>
        <dbReference type="RuleBase" id="RU362066"/>
    </source>
</evidence>
<dbReference type="PANTHER" id="PTHR30288:SF0">
    <property type="entry name" value="FLAGELLAR HOOK-ASSOCIATED PROTEIN 2"/>
    <property type="match status" value="1"/>
</dbReference>
<dbReference type="PANTHER" id="PTHR30288">
    <property type="entry name" value="FLAGELLAR CAP/ASSEMBLY PROTEIN FLID"/>
    <property type="match status" value="1"/>
</dbReference>
<dbReference type="Proteomes" id="UP000184471">
    <property type="component" value="Unassembled WGS sequence"/>
</dbReference>
<accession>A0A1M5EC43</accession>
<comment type="similarity">
    <text evidence="1 5">Belongs to the FliD family.</text>
</comment>
<evidence type="ECO:0000256" key="4">
    <source>
        <dbReference type="ARBA" id="ARBA00023143"/>
    </source>
</evidence>
<dbReference type="Pfam" id="PF07196">
    <property type="entry name" value="Flagellin_IN"/>
    <property type="match status" value="1"/>
</dbReference>
<evidence type="ECO:0000256" key="1">
    <source>
        <dbReference type="ARBA" id="ARBA00009764"/>
    </source>
</evidence>
<dbReference type="GO" id="GO:0009424">
    <property type="term" value="C:bacterial-type flagellum hook"/>
    <property type="evidence" value="ECO:0007669"/>
    <property type="project" value="UniProtKB-UniRule"/>
</dbReference>
<evidence type="ECO:0000313" key="8">
    <source>
        <dbReference type="EMBL" id="SHF76662.1"/>
    </source>
</evidence>
<keyword evidence="8" id="KW-0282">Flagellum</keyword>
<reference evidence="8 9" key="1">
    <citation type="submission" date="2016-11" db="EMBL/GenBank/DDBJ databases">
        <authorList>
            <person name="Jaros S."/>
            <person name="Januszkiewicz K."/>
            <person name="Wedrychowicz H."/>
        </authorList>
    </citation>
    <scope>NUCLEOTIDE SEQUENCE [LARGE SCALE GENOMIC DNA]</scope>
    <source>
        <strain evidence="8 9">DSM 45408</strain>
    </source>
</reference>